<keyword evidence="1" id="KW-0812">Transmembrane</keyword>
<protein>
    <recommendedName>
        <fullName evidence="4">DUF2178 domain-containing protein</fullName>
    </recommendedName>
</protein>
<evidence type="ECO:0008006" key="4">
    <source>
        <dbReference type="Google" id="ProtNLM"/>
    </source>
</evidence>
<dbReference type="RefSeq" id="WP_168992920.1">
    <property type="nucleotide sequence ID" value="NZ_JABBMI010000055.1"/>
</dbReference>
<proteinExistence type="predicted"/>
<dbReference type="Proteomes" id="UP000538955">
    <property type="component" value="Unassembled WGS sequence"/>
</dbReference>
<evidence type="ECO:0000313" key="2">
    <source>
        <dbReference type="EMBL" id="NMK53958.1"/>
    </source>
</evidence>
<evidence type="ECO:0000313" key="3">
    <source>
        <dbReference type="Proteomes" id="UP000538955"/>
    </source>
</evidence>
<reference evidence="2 3" key="1">
    <citation type="submission" date="2020-04" db="EMBL/GenBank/DDBJ databases">
        <title>The Epidemiology and Molecular Characteristics of Linezolid-Resistant Staphylococcus capitis in Huashan Hospital, Shanghai.</title>
        <authorList>
            <person name="Ding L."/>
            <person name="Li P."/>
            <person name="Yang Y."/>
            <person name="Lin D."/>
            <person name="Xu X."/>
        </authorList>
    </citation>
    <scope>NUCLEOTIDE SEQUENCE [LARGE SCALE GENOMIC DNA]</scope>
    <source>
        <strain evidence="2 3">17-84</strain>
    </source>
</reference>
<accession>A0ABX1SNT4</accession>
<keyword evidence="1" id="KW-0472">Membrane</keyword>
<keyword evidence="1" id="KW-1133">Transmembrane helix</keyword>
<name>A0ABX1SNT4_STACP</name>
<dbReference type="EMBL" id="JABBMI010000055">
    <property type="protein sequence ID" value="NMK53958.1"/>
    <property type="molecule type" value="Genomic_DNA"/>
</dbReference>
<sequence>MNIFLYIIVLIVFSLIWIVGSAFLLPIGLVGTPSGNKQSDKRYDERQTKMLLEVCARSFLLLMYLFVLNSILRIFNLFNIGGEDNFLTRNPDLMYLIVAIAFLVFHYFYVKANYSSRG</sequence>
<feature type="transmembrane region" description="Helical" evidence="1">
    <location>
        <begin position="51"/>
        <end position="72"/>
    </location>
</feature>
<gene>
    <name evidence="2" type="ORF">HHM24_04225</name>
</gene>
<evidence type="ECO:0000256" key="1">
    <source>
        <dbReference type="SAM" id="Phobius"/>
    </source>
</evidence>
<feature type="transmembrane region" description="Helical" evidence="1">
    <location>
        <begin position="6"/>
        <end position="30"/>
    </location>
</feature>
<organism evidence="2 3">
    <name type="scientific">Staphylococcus capitis</name>
    <dbReference type="NCBI Taxonomy" id="29388"/>
    <lineage>
        <taxon>Bacteria</taxon>
        <taxon>Bacillati</taxon>
        <taxon>Bacillota</taxon>
        <taxon>Bacilli</taxon>
        <taxon>Bacillales</taxon>
        <taxon>Staphylococcaceae</taxon>
        <taxon>Staphylococcus</taxon>
    </lineage>
</organism>
<comment type="caution">
    <text evidence="2">The sequence shown here is derived from an EMBL/GenBank/DDBJ whole genome shotgun (WGS) entry which is preliminary data.</text>
</comment>
<feature type="transmembrane region" description="Helical" evidence="1">
    <location>
        <begin position="92"/>
        <end position="110"/>
    </location>
</feature>
<keyword evidence="3" id="KW-1185">Reference proteome</keyword>